<protein>
    <submittedName>
        <fullName evidence="1">Uncharacterized protein</fullName>
    </submittedName>
</protein>
<evidence type="ECO:0000313" key="1">
    <source>
        <dbReference type="EMBL" id="KAI3778187.1"/>
    </source>
</evidence>
<gene>
    <name evidence="1" type="ORF">L2E82_07280</name>
</gene>
<reference evidence="1 2" key="2">
    <citation type="journal article" date="2022" name="Mol. Ecol. Resour.">
        <title>The genomes of chicory, endive, great burdock and yacon provide insights into Asteraceae paleo-polyploidization history and plant inulin production.</title>
        <authorList>
            <person name="Fan W."/>
            <person name="Wang S."/>
            <person name="Wang H."/>
            <person name="Wang A."/>
            <person name="Jiang F."/>
            <person name="Liu H."/>
            <person name="Zhao H."/>
            <person name="Xu D."/>
            <person name="Zhang Y."/>
        </authorList>
    </citation>
    <scope>NUCLEOTIDE SEQUENCE [LARGE SCALE GENOMIC DNA]</scope>
    <source>
        <strain evidence="2">cv. Punajuju</strain>
        <tissue evidence="1">Leaves</tissue>
    </source>
</reference>
<dbReference type="Proteomes" id="UP001055811">
    <property type="component" value="Linkage Group LG02"/>
</dbReference>
<dbReference type="EMBL" id="CM042010">
    <property type="protein sequence ID" value="KAI3778187.1"/>
    <property type="molecule type" value="Genomic_DNA"/>
</dbReference>
<organism evidence="1 2">
    <name type="scientific">Cichorium intybus</name>
    <name type="common">Chicory</name>
    <dbReference type="NCBI Taxonomy" id="13427"/>
    <lineage>
        <taxon>Eukaryota</taxon>
        <taxon>Viridiplantae</taxon>
        <taxon>Streptophyta</taxon>
        <taxon>Embryophyta</taxon>
        <taxon>Tracheophyta</taxon>
        <taxon>Spermatophyta</taxon>
        <taxon>Magnoliopsida</taxon>
        <taxon>eudicotyledons</taxon>
        <taxon>Gunneridae</taxon>
        <taxon>Pentapetalae</taxon>
        <taxon>asterids</taxon>
        <taxon>campanulids</taxon>
        <taxon>Asterales</taxon>
        <taxon>Asteraceae</taxon>
        <taxon>Cichorioideae</taxon>
        <taxon>Cichorieae</taxon>
        <taxon>Cichoriinae</taxon>
        <taxon>Cichorium</taxon>
    </lineage>
</organism>
<reference evidence="2" key="1">
    <citation type="journal article" date="2022" name="Mol. Ecol. Resour.">
        <title>The genomes of chicory, endive, great burdock and yacon provide insights into Asteraceae palaeo-polyploidization history and plant inulin production.</title>
        <authorList>
            <person name="Fan W."/>
            <person name="Wang S."/>
            <person name="Wang H."/>
            <person name="Wang A."/>
            <person name="Jiang F."/>
            <person name="Liu H."/>
            <person name="Zhao H."/>
            <person name="Xu D."/>
            <person name="Zhang Y."/>
        </authorList>
    </citation>
    <scope>NUCLEOTIDE SEQUENCE [LARGE SCALE GENOMIC DNA]</scope>
    <source>
        <strain evidence="2">cv. Punajuju</strain>
    </source>
</reference>
<accession>A0ACB9G437</accession>
<keyword evidence="2" id="KW-1185">Reference proteome</keyword>
<comment type="caution">
    <text evidence="1">The sequence shown here is derived from an EMBL/GenBank/DDBJ whole genome shotgun (WGS) entry which is preliminary data.</text>
</comment>
<proteinExistence type="predicted"/>
<name>A0ACB9G437_CICIN</name>
<sequence length="156" mass="18105">MGGEGREVDKVNAEKLANYNGHGKFDLLTQAYEEADVHELPSPKEDAYVDAMHTNHLLERELEYLMADFDTNPDIDEKPLMSHEEALEKMKPFLMAYENIVREKEWWEVVEETMKNVPLMKQLVEYYNGCNTNRVTAKKQVDEVQIVTKTLPETTP</sequence>
<evidence type="ECO:0000313" key="2">
    <source>
        <dbReference type="Proteomes" id="UP001055811"/>
    </source>
</evidence>